<proteinExistence type="predicted"/>
<accession>A0AAE0BPH6</accession>
<gene>
    <name evidence="2" type="ORF">CYMTET_50569</name>
</gene>
<evidence type="ECO:0000313" key="2">
    <source>
        <dbReference type="EMBL" id="KAK3239510.1"/>
    </source>
</evidence>
<evidence type="ECO:0000256" key="1">
    <source>
        <dbReference type="SAM" id="MobiDB-lite"/>
    </source>
</evidence>
<feature type="region of interest" description="Disordered" evidence="1">
    <location>
        <begin position="36"/>
        <end position="55"/>
    </location>
</feature>
<dbReference type="AlphaFoldDB" id="A0AAE0BPH6"/>
<sequence>MAKSLVDDLINEAFGEACRRARQRKISKVQERITTREGAPVAAGGKTIRQSGKRKQDRLLTTVQKQQSAHSSAIDLRVENKCSAKRRKFNDKQRAEVLHMLEDVEQDRSVSNKMDHVAKLSGITQGMVSSWSKKRDEIFKGTADETLSNLFRKAQTKQTTSYWPLAEAQLFKEFKARRARRNRRVPKRWLVIQ</sequence>
<name>A0AAE0BPH6_9CHLO</name>
<keyword evidence="3" id="KW-1185">Reference proteome</keyword>
<protein>
    <submittedName>
        <fullName evidence="2">Uncharacterized protein</fullName>
    </submittedName>
</protein>
<organism evidence="2 3">
    <name type="scientific">Cymbomonas tetramitiformis</name>
    <dbReference type="NCBI Taxonomy" id="36881"/>
    <lineage>
        <taxon>Eukaryota</taxon>
        <taxon>Viridiplantae</taxon>
        <taxon>Chlorophyta</taxon>
        <taxon>Pyramimonadophyceae</taxon>
        <taxon>Pyramimonadales</taxon>
        <taxon>Pyramimonadaceae</taxon>
        <taxon>Cymbomonas</taxon>
    </lineage>
</organism>
<dbReference type="Proteomes" id="UP001190700">
    <property type="component" value="Unassembled WGS sequence"/>
</dbReference>
<reference evidence="2 3" key="1">
    <citation type="journal article" date="2015" name="Genome Biol. Evol.">
        <title>Comparative Genomics of a Bacterivorous Green Alga Reveals Evolutionary Causalities and Consequences of Phago-Mixotrophic Mode of Nutrition.</title>
        <authorList>
            <person name="Burns J.A."/>
            <person name="Paasch A."/>
            <person name="Narechania A."/>
            <person name="Kim E."/>
        </authorList>
    </citation>
    <scope>NUCLEOTIDE SEQUENCE [LARGE SCALE GENOMIC DNA]</scope>
    <source>
        <strain evidence="2 3">PLY_AMNH</strain>
    </source>
</reference>
<comment type="caution">
    <text evidence="2">The sequence shown here is derived from an EMBL/GenBank/DDBJ whole genome shotgun (WGS) entry which is preliminary data.</text>
</comment>
<dbReference type="EMBL" id="LGRX02033896">
    <property type="protein sequence ID" value="KAK3239510.1"/>
    <property type="molecule type" value="Genomic_DNA"/>
</dbReference>
<evidence type="ECO:0000313" key="3">
    <source>
        <dbReference type="Proteomes" id="UP001190700"/>
    </source>
</evidence>